<feature type="region of interest" description="Disordered" evidence="4">
    <location>
        <begin position="1520"/>
        <end position="1571"/>
    </location>
</feature>
<feature type="compositionally biased region" description="Polar residues" evidence="4">
    <location>
        <begin position="620"/>
        <end position="635"/>
    </location>
</feature>
<feature type="compositionally biased region" description="Basic and acidic residues" evidence="4">
    <location>
        <begin position="2077"/>
        <end position="2104"/>
    </location>
</feature>
<feature type="region of interest" description="Disordered" evidence="4">
    <location>
        <begin position="763"/>
        <end position="856"/>
    </location>
</feature>
<feature type="compositionally biased region" description="Basic and acidic residues" evidence="4">
    <location>
        <begin position="2044"/>
        <end position="2064"/>
    </location>
</feature>
<feature type="region of interest" description="Disordered" evidence="4">
    <location>
        <begin position="232"/>
        <end position="313"/>
    </location>
</feature>
<feature type="compositionally biased region" description="Polar residues" evidence="4">
    <location>
        <begin position="1892"/>
        <end position="1907"/>
    </location>
</feature>
<feature type="region of interest" description="Disordered" evidence="4">
    <location>
        <begin position="719"/>
        <end position="738"/>
    </location>
</feature>
<feature type="compositionally biased region" description="Basic and acidic residues" evidence="4">
    <location>
        <begin position="2022"/>
        <end position="2035"/>
    </location>
</feature>
<feature type="compositionally biased region" description="Polar residues" evidence="4">
    <location>
        <begin position="1235"/>
        <end position="1247"/>
    </location>
</feature>
<evidence type="ECO:0000256" key="3">
    <source>
        <dbReference type="ARBA" id="ARBA00023212"/>
    </source>
</evidence>
<organism evidence="6 7">
    <name type="scientific">Ranitomeya imitator</name>
    <name type="common">mimic poison frog</name>
    <dbReference type="NCBI Taxonomy" id="111125"/>
    <lineage>
        <taxon>Eukaryota</taxon>
        <taxon>Metazoa</taxon>
        <taxon>Chordata</taxon>
        <taxon>Craniata</taxon>
        <taxon>Vertebrata</taxon>
        <taxon>Euteleostomi</taxon>
        <taxon>Amphibia</taxon>
        <taxon>Batrachia</taxon>
        <taxon>Anura</taxon>
        <taxon>Neobatrachia</taxon>
        <taxon>Hyloidea</taxon>
        <taxon>Dendrobatidae</taxon>
        <taxon>Dendrobatinae</taxon>
        <taxon>Ranitomeya</taxon>
    </lineage>
</organism>
<feature type="compositionally biased region" description="Polar residues" evidence="4">
    <location>
        <begin position="1181"/>
        <end position="1190"/>
    </location>
</feature>
<keyword evidence="2" id="KW-0963">Cytoplasm</keyword>
<feature type="compositionally biased region" description="Polar residues" evidence="4">
    <location>
        <begin position="1933"/>
        <end position="2021"/>
    </location>
</feature>
<feature type="compositionally biased region" description="Basic and acidic residues" evidence="4">
    <location>
        <begin position="1718"/>
        <end position="1732"/>
    </location>
</feature>
<gene>
    <name evidence="6" type="ORF">RIMI_LOCUS3013969</name>
</gene>
<dbReference type="Proteomes" id="UP001176940">
    <property type="component" value="Unassembled WGS sequence"/>
</dbReference>
<feature type="domain" description="ALMS motif" evidence="5">
    <location>
        <begin position="2408"/>
        <end position="2513"/>
    </location>
</feature>
<evidence type="ECO:0000256" key="2">
    <source>
        <dbReference type="ARBA" id="ARBA00022490"/>
    </source>
</evidence>
<evidence type="ECO:0000256" key="1">
    <source>
        <dbReference type="ARBA" id="ARBA00004300"/>
    </source>
</evidence>
<feature type="region of interest" description="Disordered" evidence="4">
    <location>
        <begin position="970"/>
        <end position="990"/>
    </location>
</feature>
<feature type="region of interest" description="Disordered" evidence="4">
    <location>
        <begin position="385"/>
        <end position="404"/>
    </location>
</feature>
<feature type="compositionally biased region" description="Low complexity" evidence="4">
    <location>
        <begin position="2133"/>
        <end position="2145"/>
    </location>
</feature>
<protein>
    <recommendedName>
        <fullName evidence="5">ALMS motif domain-containing protein</fullName>
    </recommendedName>
</protein>
<feature type="compositionally biased region" description="Polar residues" evidence="4">
    <location>
        <begin position="1535"/>
        <end position="1545"/>
    </location>
</feature>
<feature type="region of interest" description="Disordered" evidence="4">
    <location>
        <begin position="575"/>
        <end position="684"/>
    </location>
</feature>
<feature type="compositionally biased region" description="Polar residues" evidence="4">
    <location>
        <begin position="1687"/>
        <end position="1702"/>
    </location>
</feature>
<feature type="compositionally biased region" description="Polar residues" evidence="4">
    <location>
        <begin position="784"/>
        <end position="802"/>
    </location>
</feature>
<comment type="caution">
    <text evidence="6">The sequence shown here is derived from an EMBL/GenBank/DDBJ whole genome shotgun (WGS) entry which is preliminary data.</text>
</comment>
<accession>A0ABN9L1N2</accession>
<feature type="region of interest" description="Disordered" evidence="4">
    <location>
        <begin position="1153"/>
        <end position="1198"/>
    </location>
</feature>
<keyword evidence="7" id="KW-1185">Reference proteome</keyword>
<dbReference type="PANTHER" id="PTHR21553">
    <property type="entry name" value="ALMS1-RELATED"/>
    <property type="match status" value="1"/>
</dbReference>
<feature type="compositionally biased region" description="Polar residues" evidence="4">
    <location>
        <begin position="471"/>
        <end position="493"/>
    </location>
</feature>
<dbReference type="Pfam" id="PF15309">
    <property type="entry name" value="ALMS_motif"/>
    <property type="match status" value="1"/>
</dbReference>
<feature type="region of interest" description="Disordered" evidence="4">
    <location>
        <begin position="1686"/>
        <end position="2158"/>
    </location>
</feature>
<evidence type="ECO:0000313" key="7">
    <source>
        <dbReference type="Proteomes" id="UP001176940"/>
    </source>
</evidence>
<feature type="region of interest" description="Disordered" evidence="4">
    <location>
        <begin position="2196"/>
        <end position="2217"/>
    </location>
</feature>
<dbReference type="EMBL" id="CAUEEQ010004408">
    <property type="protein sequence ID" value="CAJ0927301.1"/>
    <property type="molecule type" value="Genomic_DNA"/>
</dbReference>
<feature type="compositionally biased region" description="Polar residues" evidence="4">
    <location>
        <begin position="266"/>
        <end position="282"/>
    </location>
</feature>
<feature type="region of interest" description="Disordered" evidence="4">
    <location>
        <begin position="1211"/>
        <end position="1422"/>
    </location>
</feature>
<feature type="compositionally biased region" description="Basic and acidic residues" evidence="4">
    <location>
        <begin position="1291"/>
        <end position="1322"/>
    </location>
</feature>
<dbReference type="PANTHER" id="PTHR21553:SF22">
    <property type="entry name" value="CENTROSOME-ASSOCIATED PROTEIN ALMS1"/>
    <property type="match status" value="1"/>
</dbReference>
<evidence type="ECO:0000313" key="6">
    <source>
        <dbReference type="EMBL" id="CAJ0927301.1"/>
    </source>
</evidence>
<feature type="compositionally biased region" description="Polar residues" evidence="4">
    <location>
        <begin position="1153"/>
        <end position="1163"/>
    </location>
</feature>
<comment type="subcellular location">
    <subcellularLocation>
        <location evidence="1">Cytoplasm</location>
        <location evidence="1">Cytoskeleton</location>
        <location evidence="1">Microtubule organizing center</location>
        <location evidence="1">Centrosome</location>
    </subcellularLocation>
</comment>
<feature type="region of interest" description="Disordered" evidence="4">
    <location>
        <begin position="447"/>
        <end position="497"/>
    </location>
</feature>
<feature type="compositionally biased region" description="Polar residues" evidence="4">
    <location>
        <begin position="304"/>
        <end position="313"/>
    </location>
</feature>
<feature type="region of interest" description="Disordered" evidence="4">
    <location>
        <begin position="1018"/>
        <end position="1040"/>
    </location>
</feature>
<keyword evidence="3" id="KW-0206">Cytoskeleton</keyword>
<feature type="compositionally biased region" description="Basic and acidic residues" evidence="4">
    <location>
        <begin position="2112"/>
        <end position="2122"/>
    </location>
</feature>
<feature type="compositionally biased region" description="Polar residues" evidence="4">
    <location>
        <begin position="1850"/>
        <end position="1859"/>
    </location>
</feature>
<evidence type="ECO:0000259" key="5">
    <source>
        <dbReference type="Pfam" id="PF15309"/>
    </source>
</evidence>
<proteinExistence type="predicted"/>
<feature type="compositionally biased region" description="Polar residues" evidence="4">
    <location>
        <begin position="1394"/>
        <end position="1417"/>
    </location>
</feature>
<feature type="compositionally biased region" description="Low complexity" evidence="4">
    <location>
        <begin position="803"/>
        <end position="822"/>
    </location>
</feature>
<evidence type="ECO:0000256" key="4">
    <source>
        <dbReference type="SAM" id="MobiDB-lite"/>
    </source>
</evidence>
<feature type="region of interest" description="Disordered" evidence="4">
    <location>
        <begin position="1054"/>
        <end position="1084"/>
    </location>
</feature>
<feature type="compositionally biased region" description="Polar residues" evidence="4">
    <location>
        <begin position="1255"/>
        <end position="1265"/>
    </location>
</feature>
<feature type="compositionally biased region" description="Acidic residues" evidence="4">
    <location>
        <begin position="290"/>
        <end position="303"/>
    </location>
</feature>
<feature type="region of interest" description="Disordered" evidence="4">
    <location>
        <begin position="167"/>
        <end position="187"/>
    </location>
</feature>
<reference evidence="6" key="1">
    <citation type="submission" date="2023-07" db="EMBL/GenBank/DDBJ databases">
        <authorList>
            <person name="Stuckert A."/>
        </authorList>
    </citation>
    <scope>NUCLEOTIDE SEQUENCE</scope>
</reference>
<feature type="compositionally biased region" description="Basic and acidic residues" evidence="4">
    <location>
        <begin position="389"/>
        <end position="401"/>
    </location>
</feature>
<feature type="region of interest" description="Disordered" evidence="4">
    <location>
        <begin position="912"/>
        <end position="938"/>
    </location>
</feature>
<feature type="compositionally biased region" description="Polar residues" evidence="4">
    <location>
        <begin position="575"/>
        <end position="595"/>
    </location>
</feature>
<feature type="compositionally biased region" description="Basic and acidic residues" evidence="4">
    <location>
        <begin position="599"/>
        <end position="618"/>
    </location>
</feature>
<name>A0ABN9L1N2_9NEOB</name>
<dbReference type="InterPro" id="IPR029299">
    <property type="entry name" value="ALMS_motif"/>
</dbReference>
<feature type="compositionally biased region" description="Low complexity" evidence="4">
    <location>
        <begin position="1325"/>
        <end position="1343"/>
    </location>
</feature>
<feature type="compositionally biased region" description="Basic and acidic residues" evidence="4">
    <location>
        <begin position="664"/>
        <end position="675"/>
    </location>
</feature>
<sequence length="2517" mass="275561">MTEASYVVFVWGQAADSWYQLPAEEDASVAFPTLSEIVARGEHTDFPSLEEGTLLSDTEPRSSFSLGRTHSLQLEVQDSRLSPCLPLLTEDASTEHRFFEDTLFQKTQMDDFSPLRASLDMSEFPGPPSKSLQMSDAVELASKEITMDHGEGDISVVQNYFRTIQGGGVDDGGSHPVTRGDKEMESSALTLASPDAIIEPDRGLGDEDGSFLGCTVPATVLLGLLEKEVGMSSCSGRSSRRSSKSSSAGESEDINVMKQEPGPGHQNLSTIDLRTTSQQLTEESFRDSSEIDFETEREIEDPYESSQRHQSGVTLRPLRADLHQQLCSEIQQRYQERETSAATTSGNEAVGLESIPALKQSQTEASGKVEDTAVQAHLRDELSMSSRGSIERGHKDTEMSHAGHTPVDEASFLGRISHPISQSTPGIFTMNRKLLSGRIQQIKAKLTGSDMSLHEEPSTQTSRHNVAPSAMPQSVQSSQGYPESSDSQRSLSPQRRRIQSLPSLNYIEKVGAWNTNTNQSFDALVLRGLTGVSPKKLAYNAVADTLNHMLSKQMSTTAPKKGLSASFKATSSMTNLSATEKESSSTITRSQSYNSVLPGRDHQHTGRQPVEEAQEKGMSEVSQSRIPHRGSSSASGKWVENNLRGSSGGGHDIPAEQMSSVLKDNSRGREDETSMTRRHVTMDQFSDVSLDQDYANSSHSSHHEKEKLLRSLTSAERDLARGGNDWSPAEETSEKEELDIEERIPTYLRNLGIDQSPTTILTPFIPKGPIREPEFSPTDLRTIKGSTATPSRSMRLSEGGSQSAVNVSQSSLYSSTSTTSVSIPMGSEVGQESPLPTDTSPPFGSGSGNDRPISQDDMMVRGVGRDLEVLSPYVEMVQPMDDLTCSSMTAQHVLIDDSVGSTQVKQLTQQFKSDGIDETSTRDNEQATSFPGYPMNLPTMNPVNDSFVGSNTLKEIQKLLAEADVGVDRTMSTSHRASPVGDPYTKDPRSLNLEESLNSRSASSQDLQVKDMSWDSSFKSGSTGDQFKDSSVTWRSDSLHSSARDNSYLGELVGSRSAHPAPFSQQRQWGRSEPEGCSKAPANKAMPSNVRVDITERVQRSEQLLSNVSSSVGALRNTLALTGTGYLTGREAESDESSGDSLAARVTSLLKSNAPFTPTSRAMQSAEEEERKARGSVKLKLTSQSMTPDTELSEEDRRRIEEIKRELLGRAAEKGYSHPNKPMSSGDAGAFSLRLTPSPSLIPNTSAGDPVDNMEITTSEAQPNVTHGAMTKDMSSMEADQPPPTSYQDPISEHHSEEASRRNVGKPEKHDVLPMKSTEEATKPISSITFSSRKRSSPLSTSPDGGSPPLHLSVLDKSPAPQSSEIHPHPAPSHYKDPSLSLPAAVDPKLCRPSESSTRSWTTEYPTAASTQRTSVPSAERFSPFPCPQKENIVPANPEGSSVIYHDLPTSNVGGNHRIMTSGLEAGGDGSHSSFSQEFQPKPTISSPTLKALSCIHLTISPKDDMKVLDVSRVLVTSDIGSLPYDPKTNDDTSRSSSADLSWNDLSHRDRSAGPAPLSRPIITPTGDNKAIHEGGVQFMEKENIPERSMPSDRKRSPLFDATTQITTESPEKTTFSAEIFVEGSVREASRSSIRKVSQTPERQLTSRTPLSCLSRATDQPLLLPYRPPGSPELFYVHFMEGGSRMSPVSTVESSHPGSNDAISPKFPPDILGSATEKLPDPYIPKHREGIYSKEPSLKMADWKQKSARGPADDVQSSWHPSAPAPLSSLAEHDSGNLNKMSYSPRHPRRSESREMSDPRGWQLYPASSTEDNQFLPLQPEIDYPQEQSDSDIRSGSGVSMVRMRKETITDTAARTPAQTPRGLSHESTQTSGGLKHKSALTPEGLSHKRAQTSGGLSHKSAQTSDGLSHKSAQIPGGLSHKSAETPGGLSHKSAQTPGGLSHESAQTSEGLSHKSAQTPGGLSHESAQTTGGLSHKSAQTPEGLSHKSAQTPGGLSHKSVQTPEGRSSYPSSSLDQNFSRTRSDVSHQSLDDLWARYTGSRRQPTESSRDVEVSLVESLERLARLLQNPPLRSRRSYKDEESRQKRETKKAAREQWYRRKLGEDPEPDDGSMDKSYEDSPDHGSLQSDPMSEVRSTVTTTSTESQVGSDASSMTVGSTSVSTIDTIRLINAFGPGRVLPSSRLGRLYSTISLQKKHTEETVRGSKRASAGRGTSRTEMQELLKSRSKMADAESVALSNCLWEPSPALRQKKSSCRQNKGVQAGELEIVMSGTKKNTRDVGTTFPSPGGERLMTATAVNMEANTRASKRKVTIAAPYIPPGLSWFVPAENLKSESRKENEPRMRRSPVLAWYEPVTSTKPWREPLREKNEQDQVTWRADGPIPSTRVVPTTLDKPFIKVSLQTLSSTPERGVKRLQILAEERKLQSMFQDERDQLFNQPSRIAAPKYKDSRLLQQNRTIPKKEMIQRSKRIYEQLPEIRKRKEEEKRRSEYETYRLKAQLFRKKVTNRLLGRKTPWN</sequence>